<feature type="compositionally biased region" description="Polar residues" evidence="7">
    <location>
        <begin position="198"/>
        <end position="213"/>
    </location>
</feature>
<dbReference type="InterPro" id="IPR017901">
    <property type="entry name" value="C-CAP_CF_C-like"/>
</dbReference>
<evidence type="ECO:0000313" key="10">
    <source>
        <dbReference type="Proteomes" id="UP001219355"/>
    </source>
</evidence>
<gene>
    <name evidence="9" type="ORF">PRK78_005442</name>
</gene>
<evidence type="ECO:0000256" key="7">
    <source>
        <dbReference type="SAM" id="MobiDB-lite"/>
    </source>
</evidence>
<keyword evidence="4" id="KW-0007">Acetylation</keyword>
<dbReference type="Gene3D" id="1.20.58.1250">
    <property type="entry name" value="Tubulin Binding Cofactor C, N-terminal domain"/>
    <property type="match status" value="1"/>
</dbReference>
<dbReference type="InterPro" id="IPR027684">
    <property type="entry name" value="TBCC"/>
</dbReference>
<dbReference type="InterPro" id="IPR012945">
    <property type="entry name" value="Tubulin-bd_cofactor_C_dom"/>
</dbReference>
<name>A0AAF0DNF2_9EURO</name>
<keyword evidence="10" id="KW-1185">Reference proteome</keyword>
<dbReference type="PANTHER" id="PTHR15139:SF0">
    <property type="entry name" value="TUBULIN-SPECIFIC CHAPERONE C"/>
    <property type="match status" value="1"/>
</dbReference>
<dbReference type="InterPro" id="IPR038397">
    <property type="entry name" value="TBCC_N_sf"/>
</dbReference>
<dbReference type="GO" id="GO:0007023">
    <property type="term" value="P:post-chaperonin tubulin folding pathway"/>
    <property type="evidence" value="ECO:0007669"/>
    <property type="project" value="InterPro"/>
</dbReference>
<dbReference type="InterPro" id="IPR031925">
    <property type="entry name" value="TBCC_N"/>
</dbReference>
<dbReference type="InterPro" id="IPR006599">
    <property type="entry name" value="CARP_motif"/>
</dbReference>
<dbReference type="SMART" id="SM00673">
    <property type="entry name" value="CARP"/>
    <property type="match status" value="1"/>
</dbReference>
<evidence type="ECO:0000256" key="5">
    <source>
        <dbReference type="ARBA" id="ARBA00023186"/>
    </source>
</evidence>
<protein>
    <recommendedName>
        <fullName evidence="8">C-CAP/cofactor C-like domain-containing protein</fullName>
    </recommendedName>
</protein>
<feature type="domain" description="C-CAP/cofactor C-like" evidence="8">
    <location>
        <begin position="228"/>
        <end position="351"/>
    </location>
</feature>
<feature type="region of interest" description="Disordered" evidence="7">
    <location>
        <begin position="143"/>
        <end position="213"/>
    </location>
</feature>
<dbReference type="PROSITE" id="PS51329">
    <property type="entry name" value="C_CAP_COFACTOR_C"/>
    <property type="match status" value="1"/>
</dbReference>
<evidence type="ECO:0000256" key="2">
    <source>
        <dbReference type="ARBA" id="ARBA00008848"/>
    </source>
</evidence>
<proteinExistence type="inferred from homology"/>
<evidence type="ECO:0000313" key="9">
    <source>
        <dbReference type="EMBL" id="WEW59960.1"/>
    </source>
</evidence>
<dbReference type="EMBL" id="CP120629">
    <property type="protein sequence ID" value="WEW59960.1"/>
    <property type="molecule type" value="Genomic_DNA"/>
</dbReference>
<dbReference type="FunFam" id="1.20.58.1250:FF:000002">
    <property type="entry name" value="Tubulin-specific chaperone c, putative"/>
    <property type="match status" value="1"/>
</dbReference>
<accession>A0AAF0DNF2</accession>
<feature type="region of interest" description="Disordered" evidence="7">
    <location>
        <begin position="1"/>
        <end position="22"/>
    </location>
</feature>
<dbReference type="Proteomes" id="UP001219355">
    <property type="component" value="Chromosome 3"/>
</dbReference>
<keyword evidence="3" id="KW-0963">Cytoplasm</keyword>
<evidence type="ECO:0000256" key="4">
    <source>
        <dbReference type="ARBA" id="ARBA00022990"/>
    </source>
</evidence>
<sequence length="406" mass="44415">MSSRRQNDLEEASSEPSKSKHELSLNDRFFRYFQHEITALQEQMNRLAETSTAGGESRDAIDHCLAGISRLSSEVQDASSYVPPYDQRIYAEAIKALQEKLAETRAAIAPRQKFSFKTARKNPSAVSLADMAELDAQGRRHIPGYQSRKNSSVESSLNPSPVASRTPANAPEGSVQLTNSLSGGSAPLLPQTVAPETENGQSAATSGSSSEMLPISVDSQSDVRFTLPTSTPQATVSASITTVHRSVINTTAAQPFAALSIKDVTQSVLVCGEVNGAAHITAVKHSIIVVSCQQFRMHDCNEVDVYLGCSSTPIIENCHGVRFTRIPSRFLTGSSNSDTRNSWTHVDDFSWLKIEHSPNWRMMDEEEELISDDIWKGICTGGEEWSLERILQSARRLAPLETNTTD</sequence>
<evidence type="ECO:0000256" key="3">
    <source>
        <dbReference type="ARBA" id="ARBA00022490"/>
    </source>
</evidence>
<feature type="compositionally biased region" description="Polar residues" evidence="7">
    <location>
        <begin position="147"/>
        <end position="167"/>
    </location>
</feature>
<dbReference type="GO" id="GO:0007021">
    <property type="term" value="P:tubulin complex assembly"/>
    <property type="evidence" value="ECO:0007669"/>
    <property type="project" value="TreeGrafter"/>
</dbReference>
<evidence type="ECO:0000259" key="8">
    <source>
        <dbReference type="PROSITE" id="PS51329"/>
    </source>
</evidence>
<dbReference type="Gene3D" id="2.160.20.70">
    <property type="match status" value="1"/>
</dbReference>
<dbReference type="GO" id="GO:0005737">
    <property type="term" value="C:cytoplasm"/>
    <property type="evidence" value="ECO:0007669"/>
    <property type="project" value="UniProtKB-SubCell"/>
</dbReference>
<comment type="subunit">
    <text evidence="6">Supercomplex made of cofactors A to E. Cofactors A and D function by capturing and stabilizing tubulin in a quasi-native conformation. Cofactor E binds to the cofactor D-tubulin complex; interaction with cofactor C then causes the release of tubulin polypeptides that are committed to the native state.</text>
</comment>
<dbReference type="Pfam" id="PF16752">
    <property type="entry name" value="TBCC_N"/>
    <property type="match status" value="1"/>
</dbReference>
<dbReference type="GO" id="GO:0015631">
    <property type="term" value="F:tubulin binding"/>
    <property type="evidence" value="ECO:0007669"/>
    <property type="project" value="InterPro"/>
</dbReference>
<dbReference type="Pfam" id="PF07986">
    <property type="entry name" value="TBCC"/>
    <property type="match status" value="1"/>
</dbReference>
<dbReference type="AlphaFoldDB" id="A0AAF0DNF2"/>
<evidence type="ECO:0000256" key="6">
    <source>
        <dbReference type="ARBA" id="ARBA00026055"/>
    </source>
</evidence>
<dbReference type="InterPro" id="IPR016098">
    <property type="entry name" value="CAP/MinC_C"/>
</dbReference>
<keyword evidence="5" id="KW-0143">Chaperone</keyword>
<dbReference type="PANTHER" id="PTHR15139">
    <property type="entry name" value="TUBULIN FOLDING COFACTOR C"/>
    <property type="match status" value="1"/>
</dbReference>
<comment type="subcellular location">
    <subcellularLocation>
        <location evidence="1">Cytoplasm</location>
    </subcellularLocation>
</comment>
<organism evidence="9 10">
    <name type="scientific">Emydomyces testavorans</name>
    <dbReference type="NCBI Taxonomy" id="2070801"/>
    <lineage>
        <taxon>Eukaryota</taxon>
        <taxon>Fungi</taxon>
        <taxon>Dikarya</taxon>
        <taxon>Ascomycota</taxon>
        <taxon>Pezizomycotina</taxon>
        <taxon>Eurotiomycetes</taxon>
        <taxon>Eurotiomycetidae</taxon>
        <taxon>Onygenales</taxon>
        <taxon>Nannizziopsiaceae</taxon>
        <taxon>Emydomyces</taxon>
    </lineage>
</organism>
<evidence type="ECO:0000256" key="1">
    <source>
        <dbReference type="ARBA" id="ARBA00004496"/>
    </source>
</evidence>
<reference evidence="9" key="1">
    <citation type="submission" date="2023-03" db="EMBL/GenBank/DDBJ databases">
        <title>Emydomyces testavorans Genome Sequence.</title>
        <authorList>
            <person name="Hoyer L."/>
        </authorList>
    </citation>
    <scope>NUCLEOTIDE SEQUENCE</scope>
    <source>
        <strain evidence="9">16-2883</strain>
    </source>
</reference>
<comment type="similarity">
    <text evidence="2">Belongs to the TBCC family.</text>
</comment>